<evidence type="ECO:0000313" key="5">
    <source>
        <dbReference type="Proteomes" id="UP000017396"/>
    </source>
</evidence>
<dbReference type="AlphaFoldDB" id="U5QEX0"/>
<dbReference type="Pfam" id="PF05685">
    <property type="entry name" value="Uma2"/>
    <property type="match status" value="1"/>
</dbReference>
<feature type="region of interest" description="Disordered" evidence="2">
    <location>
        <begin position="1"/>
        <end position="24"/>
    </location>
</feature>
<dbReference type="KEGG" id="glj:GKIL_1152"/>
<feature type="domain" description="Putative restriction endonuclease" evidence="3">
    <location>
        <begin position="27"/>
        <end position="193"/>
    </location>
</feature>
<keyword evidence="5" id="KW-1185">Reference proteome</keyword>
<dbReference type="Proteomes" id="UP000017396">
    <property type="component" value="Chromosome"/>
</dbReference>
<dbReference type="OrthoDB" id="278499at2"/>
<dbReference type="PANTHER" id="PTHR33352">
    <property type="entry name" value="SLR1095 PROTEIN"/>
    <property type="match status" value="1"/>
</dbReference>
<dbReference type="PATRIC" id="fig|1183438.3.peg.1137"/>
<dbReference type="HOGENOM" id="CLU_075279_2_1_3"/>
<organism evidence="4 5">
    <name type="scientific">Gloeobacter kilaueensis (strain ATCC BAA-2537 / CCAP 1431/1 / ULC 316 / JS1)</name>
    <dbReference type="NCBI Taxonomy" id="1183438"/>
    <lineage>
        <taxon>Bacteria</taxon>
        <taxon>Bacillati</taxon>
        <taxon>Cyanobacteriota</taxon>
        <taxon>Cyanophyceae</taxon>
        <taxon>Gloeobacterales</taxon>
        <taxon>Gloeobacteraceae</taxon>
        <taxon>Gloeobacter</taxon>
    </lineage>
</organism>
<dbReference type="InterPro" id="IPR008538">
    <property type="entry name" value="Uma2"/>
</dbReference>
<keyword evidence="1" id="KW-0175">Coiled coil</keyword>
<evidence type="ECO:0000259" key="3">
    <source>
        <dbReference type="Pfam" id="PF05685"/>
    </source>
</evidence>
<gene>
    <name evidence="4" type="primary">tolA</name>
    <name evidence="4" type="ORF">GKIL_1152</name>
</gene>
<protein>
    <submittedName>
        <fullName evidence="4">Cell envelope integrity inner membrane protein TolA</fullName>
    </submittedName>
</protein>
<proteinExistence type="predicted"/>
<sequence>MVSQPSTRPQLPDHTQLPESDGSFVKNFQEHPQSLLLTDSLEPVLQAVHPDGQYCIGQDCGIYWHLPELPEPPERGAVAPDWFYVPDVPATLNGQVRRSYVLWQELVPPYIVLEFVSGDGLEERDPTPRQGKFWIYERVIRPAYYGIYEVQKASVEMYELALNRYRRMTPNPQGRYIIERLGVELGIWQGQYLDMELPWLRWWNARGELLPTGQQRAEMEHQARLQAEQRAAAEHQARLQAEQRAEVEYQARLQAEQQAEAERQAKEQAEQRAAALAERLRQLGIEPEDT</sequence>
<accession>U5QEX0</accession>
<feature type="coiled-coil region" evidence="1">
    <location>
        <begin position="225"/>
        <end position="286"/>
    </location>
</feature>
<evidence type="ECO:0000256" key="1">
    <source>
        <dbReference type="SAM" id="Coils"/>
    </source>
</evidence>
<dbReference type="eggNOG" id="COG4636">
    <property type="taxonomic scope" value="Bacteria"/>
</dbReference>
<dbReference type="EMBL" id="CP003587">
    <property type="protein sequence ID" value="AGY57398.1"/>
    <property type="molecule type" value="Genomic_DNA"/>
</dbReference>
<dbReference type="RefSeq" id="WP_023172468.1">
    <property type="nucleotide sequence ID" value="NC_022600.1"/>
</dbReference>
<dbReference type="STRING" id="1183438.GKIL_1152"/>
<reference evidence="4 5" key="1">
    <citation type="journal article" date="2013" name="PLoS ONE">
        <title>Cultivation and Complete Genome Sequencing of Gloeobacter kilaueensis sp. nov., from a Lava Cave in Kilauea Caldera, Hawai'i.</title>
        <authorList>
            <person name="Saw J.H."/>
            <person name="Schatz M."/>
            <person name="Brown M.V."/>
            <person name="Kunkel D.D."/>
            <person name="Foster J.S."/>
            <person name="Shick H."/>
            <person name="Christensen S."/>
            <person name="Hou S."/>
            <person name="Wan X."/>
            <person name="Donachie S.P."/>
        </authorList>
    </citation>
    <scope>NUCLEOTIDE SEQUENCE [LARGE SCALE GENOMIC DNA]</scope>
    <source>
        <strain evidence="5">JS</strain>
    </source>
</reference>
<evidence type="ECO:0000313" key="4">
    <source>
        <dbReference type="EMBL" id="AGY57398.1"/>
    </source>
</evidence>
<evidence type="ECO:0000256" key="2">
    <source>
        <dbReference type="SAM" id="MobiDB-lite"/>
    </source>
</evidence>
<name>U5QEX0_GLOK1</name>
<dbReference type="PANTHER" id="PTHR33352:SF3">
    <property type="entry name" value="SLR1612 PROTEIN"/>
    <property type="match status" value="1"/>
</dbReference>